<dbReference type="CDD" id="cd06225">
    <property type="entry name" value="HAMP"/>
    <property type="match status" value="1"/>
</dbReference>
<evidence type="ECO:0000256" key="1">
    <source>
        <dbReference type="ARBA" id="ARBA00000085"/>
    </source>
</evidence>
<name>A0ABP6QIW7_9ACTN</name>
<evidence type="ECO:0000259" key="15">
    <source>
        <dbReference type="PROSITE" id="PS50885"/>
    </source>
</evidence>
<feature type="region of interest" description="Disordered" evidence="12">
    <location>
        <begin position="873"/>
        <end position="970"/>
    </location>
</feature>
<comment type="subcellular location">
    <subcellularLocation>
        <location evidence="2">Membrane</location>
    </subcellularLocation>
</comment>
<feature type="compositionally biased region" description="Polar residues" evidence="12">
    <location>
        <begin position="633"/>
        <end position="654"/>
    </location>
</feature>
<feature type="domain" description="HAMP" evidence="15">
    <location>
        <begin position="313"/>
        <end position="383"/>
    </location>
</feature>
<feature type="compositionally biased region" description="Polar residues" evidence="12">
    <location>
        <begin position="958"/>
        <end position="970"/>
    </location>
</feature>
<feature type="compositionally biased region" description="Pro residues" evidence="12">
    <location>
        <begin position="730"/>
        <end position="748"/>
    </location>
</feature>
<dbReference type="InterPro" id="IPR003594">
    <property type="entry name" value="HATPase_dom"/>
</dbReference>
<keyword evidence="7" id="KW-0547">Nucleotide-binding</keyword>
<comment type="catalytic activity">
    <reaction evidence="1">
        <text>ATP + protein L-histidine = ADP + protein N-phospho-L-histidine.</text>
        <dbReference type="EC" id="2.7.13.3"/>
    </reaction>
</comment>
<dbReference type="Proteomes" id="UP001501237">
    <property type="component" value="Unassembled WGS sequence"/>
</dbReference>
<evidence type="ECO:0000256" key="3">
    <source>
        <dbReference type="ARBA" id="ARBA00012438"/>
    </source>
</evidence>
<dbReference type="EMBL" id="BAAAUV010000022">
    <property type="protein sequence ID" value="GAA3231657.1"/>
    <property type="molecule type" value="Genomic_DNA"/>
</dbReference>
<evidence type="ECO:0000256" key="11">
    <source>
        <dbReference type="ARBA" id="ARBA00023012"/>
    </source>
</evidence>
<reference evidence="17" key="1">
    <citation type="journal article" date="2019" name="Int. J. Syst. Evol. Microbiol.">
        <title>The Global Catalogue of Microorganisms (GCM) 10K type strain sequencing project: providing services to taxonomists for standard genome sequencing and annotation.</title>
        <authorList>
            <consortium name="The Broad Institute Genomics Platform"/>
            <consortium name="The Broad Institute Genome Sequencing Center for Infectious Disease"/>
            <person name="Wu L."/>
            <person name="Ma J."/>
        </authorList>
    </citation>
    <scope>NUCLEOTIDE SEQUENCE [LARGE SCALE GENOMIC DNA]</scope>
    <source>
        <strain evidence="17">JCM 9377</strain>
    </source>
</reference>
<dbReference type="Pfam" id="PF08376">
    <property type="entry name" value="NIT"/>
    <property type="match status" value="1"/>
</dbReference>
<feature type="compositionally biased region" description="Basic and acidic residues" evidence="12">
    <location>
        <begin position="765"/>
        <end position="778"/>
    </location>
</feature>
<dbReference type="PROSITE" id="PS50885">
    <property type="entry name" value="HAMP"/>
    <property type="match status" value="1"/>
</dbReference>
<keyword evidence="8" id="KW-0418">Kinase</keyword>
<gene>
    <name evidence="16" type="ORF">GCM10010468_62850</name>
</gene>
<evidence type="ECO:0000313" key="16">
    <source>
        <dbReference type="EMBL" id="GAA3231657.1"/>
    </source>
</evidence>
<dbReference type="EC" id="2.7.13.3" evidence="3"/>
<dbReference type="Gene3D" id="3.30.565.10">
    <property type="entry name" value="Histidine kinase-like ATPase, C-terminal domain"/>
    <property type="match status" value="1"/>
</dbReference>
<keyword evidence="13" id="KW-0472">Membrane</keyword>
<dbReference type="PANTHER" id="PTHR44936:SF9">
    <property type="entry name" value="SENSOR PROTEIN CREC"/>
    <property type="match status" value="1"/>
</dbReference>
<dbReference type="InterPro" id="IPR003660">
    <property type="entry name" value="HAMP_dom"/>
</dbReference>
<dbReference type="InterPro" id="IPR013587">
    <property type="entry name" value="Nitrate/nitrite_sensing"/>
</dbReference>
<evidence type="ECO:0000256" key="4">
    <source>
        <dbReference type="ARBA" id="ARBA00022553"/>
    </source>
</evidence>
<evidence type="ECO:0000256" key="12">
    <source>
        <dbReference type="SAM" id="MobiDB-lite"/>
    </source>
</evidence>
<evidence type="ECO:0000256" key="6">
    <source>
        <dbReference type="ARBA" id="ARBA00022692"/>
    </source>
</evidence>
<dbReference type="Gene3D" id="6.10.340.10">
    <property type="match status" value="1"/>
</dbReference>
<dbReference type="InterPro" id="IPR005467">
    <property type="entry name" value="His_kinase_dom"/>
</dbReference>
<dbReference type="PROSITE" id="PS50109">
    <property type="entry name" value="HIS_KIN"/>
    <property type="match status" value="1"/>
</dbReference>
<feature type="region of interest" description="Disordered" evidence="12">
    <location>
        <begin position="609"/>
        <end position="829"/>
    </location>
</feature>
<sequence length="970" mass="102881">MTLALAGTRISGSVADVMAYRQAEQRITLSERMDAVVDALEAERTQTVLFIAAPKSSKAEDDLNTAQNATDQAVRAVQGFDVEIDDDSLLRSAYAGAMNRLSSIKALRAVATKLPASTAITKYSEFTADLIALDDVIVTDGAELTAGTRAWAGLARAKDAAGQENDRITAALLAGRFESGGLTKVATARSQRDSQLGAFRAASPLTWKQDFDDTVAGSGLDRAEAIRQRVITVAGESPKGLVAPLGASDVPDWLTDSNSRVDGMELVETRLIAALGDRSRELQSDARAAAVRDVMVLLLVLLAVLVATLTVANSLVRPLRRLRAGALDVAGKALPALVSKLRDPGAATGTFVVEPIDIDTTDEIGQVARAFDEVHREAVRLAANEAVLRGDISSMFVNLSRRSQSLIERQLKLIDDLEQGERDEERLAALFRLDHLATRMRRNCENLLVLGGQDQVRRWNRPVPLVNVVRGALSEVEQFERVELQVQNDVMIAGSVVNDLIHLVAELIENAIVFSPDHTPIIVSGSVIGGGLMVQITDQGIGMTAEELTHANQRLGTTTSTDVSAARRMGLFVVGRLAARHGIRVELRSTVTGGVTAFALLPVTAIASPGQPQQPQQPQPVGVGAGTQGMPVYQQNGMAPQYQNGAAPHQQNGRPPTADPLPSVWPSQGQQPQRPPAVHAQGDTGGWPAVGFPAQNGGWPTAAGQGGEWAGANPPPAQGPSDVRPAQAAPQPPFPAQDRQPPAPPAAPPAAETERPGGGVWPKPPEGRPAAERQEPGRLGRPTWRNTQDSPDTTTTSEFVPVSRRDREPWRKDEVVSEAKPQMVTEGSPIFEAMTSEWFMSRDATGRAVVPDPEAWRTPADDGWQQAETISVNPAADGRTSAGLPQRVPGQNRLLGAVPPAGNNEPAPVAGAPGPEVPAGPGLPGSGAPDPEQLQAAADARRARYGGFQRGVRRGRAENQTGTETTGEST</sequence>
<keyword evidence="5" id="KW-0808">Transferase</keyword>
<dbReference type="SMART" id="SM00304">
    <property type="entry name" value="HAMP"/>
    <property type="match status" value="1"/>
</dbReference>
<feature type="compositionally biased region" description="Polar residues" evidence="12">
    <location>
        <begin position="784"/>
        <end position="798"/>
    </location>
</feature>
<evidence type="ECO:0000256" key="10">
    <source>
        <dbReference type="ARBA" id="ARBA00022989"/>
    </source>
</evidence>
<keyword evidence="6 13" id="KW-0812">Transmembrane</keyword>
<accession>A0ABP6QIW7</accession>
<feature type="compositionally biased region" description="Basic and acidic residues" evidence="12">
    <location>
        <begin position="803"/>
        <end position="817"/>
    </location>
</feature>
<evidence type="ECO:0000259" key="14">
    <source>
        <dbReference type="PROSITE" id="PS50109"/>
    </source>
</evidence>
<comment type="caution">
    <text evidence="16">The sequence shown here is derived from an EMBL/GenBank/DDBJ whole genome shotgun (WGS) entry which is preliminary data.</text>
</comment>
<dbReference type="InterPro" id="IPR036890">
    <property type="entry name" value="HATPase_C_sf"/>
</dbReference>
<keyword evidence="9" id="KW-0067">ATP-binding</keyword>
<evidence type="ECO:0000256" key="13">
    <source>
        <dbReference type="SAM" id="Phobius"/>
    </source>
</evidence>
<evidence type="ECO:0000256" key="7">
    <source>
        <dbReference type="ARBA" id="ARBA00022741"/>
    </source>
</evidence>
<dbReference type="PANTHER" id="PTHR44936">
    <property type="entry name" value="SENSOR PROTEIN CREC"/>
    <property type="match status" value="1"/>
</dbReference>
<dbReference type="SMART" id="SM00387">
    <property type="entry name" value="HATPase_c"/>
    <property type="match status" value="1"/>
</dbReference>
<organism evidence="16 17">
    <name type="scientific">Actinocorallia longicatena</name>
    <dbReference type="NCBI Taxonomy" id="111803"/>
    <lineage>
        <taxon>Bacteria</taxon>
        <taxon>Bacillati</taxon>
        <taxon>Actinomycetota</taxon>
        <taxon>Actinomycetes</taxon>
        <taxon>Streptosporangiales</taxon>
        <taxon>Thermomonosporaceae</taxon>
        <taxon>Actinocorallia</taxon>
    </lineage>
</organism>
<evidence type="ECO:0000256" key="9">
    <source>
        <dbReference type="ARBA" id="ARBA00022840"/>
    </source>
</evidence>
<dbReference type="Pfam" id="PF00672">
    <property type="entry name" value="HAMP"/>
    <property type="match status" value="1"/>
</dbReference>
<evidence type="ECO:0000313" key="17">
    <source>
        <dbReference type="Proteomes" id="UP001501237"/>
    </source>
</evidence>
<dbReference type="Pfam" id="PF02518">
    <property type="entry name" value="HATPase_c"/>
    <property type="match status" value="1"/>
</dbReference>
<evidence type="ECO:0000256" key="2">
    <source>
        <dbReference type="ARBA" id="ARBA00004370"/>
    </source>
</evidence>
<feature type="compositionally biased region" description="Low complexity" evidence="12">
    <location>
        <begin position="896"/>
        <end position="931"/>
    </location>
</feature>
<proteinExistence type="predicted"/>
<feature type="compositionally biased region" description="Low complexity" evidence="12">
    <location>
        <begin position="609"/>
        <end position="622"/>
    </location>
</feature>
<protein>
    <recommendedName>
        <fullName evidence="3">histidine kinase</fullName>
        <ecNumber evidence="3">2.7.13.3</ecNumber>
    </recommendedName>
</protein>
<keyword evidence="10 13" id="KW-1133">Transmembrane helix</keyword>
<feature type="domain" description="Histidine kinase" evidence="14">
    <location>
        <begin position="500"/>
        <end position="605"/>
    </location>
</feature>
<keyword evidence="11" id="KW-0902">Two-component regulatory system</keyword>
<dbReference type="SUPFAM" id="SSF55874">
    <property type="entry name" value="ATPase domain of HSP90 chaperone/DNA topoisomerase II/histidine kinase"/>
    <property type="match status" value="1"/>
</dbReference>
<feature type="transmembrane region" description="Helical" evidence="13">
    <location>
        <begin position="294"/>
        <end position="316"/>
    </location>
</feature>
<keyword evidence="4" id="KW-0597">Phosphoprotein</keyword>
<evidence type="ECO:0000256" key="5">
    <source>
        <dbReference type="ARBA" id="ARBA00022679"/>
    </source>
</evidence>
<keyword evidence="17" id="KW-1185">Reference proteome</keyword>
<dbReference type="InterPro" id="IPR050980">
    <property type="entry name" value="2C_sensor_his_kinase"/>
</dbReference>
<evidence type="ECO:0000256" key="8">
    <source>
        <dbReference type="ARBA" id="ARBA00022777"/>
    </source>
</evidence>